<evidence type="ECO:0000259" key="8">
    <source>
        <dbReference type="PROSITE" id="PS51462"/>
    </source>
</evidence>
<accession>A0ABP8NMH7</accession>
<gene>
    <name evidence="9" type="ORF">GCM10023156_58220</name>
</gene>
<dbReference type="InterPro" id="IPR015797">
    <property type="entry name" value="NUDIX_hydrolase-like_dom_sf"/>
</dbReference>
<dbReference type="PROSITE" id="PS51462">
    <property type="entry name" value="NUDIX"/>
    <property type="match status" value="1"/>
</dbReference>
<dbReference type="Pfam" id="PF00293">
    <property type="entry name" value="NUDIX"/>
    <property type="match status" value="1"/>
</dbReference>
<sequence length="186" mass="20741">MNHAESNPPEESIVLRGARFNVHAMSILGSDGKTYVREVVRHPGAVVILPLLDDDTLVMIENNRPTVGETLLELPAGTRELDEPAEQTAFRELIEETGYQAKSVSLVHEFYSAPGISDELMLLYVARDLTRGEHAREATEQIENRIASREDVRSWIAEGRIRDAKTLVGLYAFLVGTISIEKQNSK</sequence>
<dbReference type="PANTHER" id="PTHR11839">
    <property type="entry name" value="UDP/ADP-SUGAR PYROPHOSPHATASE"/>
    <property type="match status" value="1"/>
</dbReference>
<evidence type="ECO:0000313" key="9">
    <source>
        <dbReference type="EMBL" id="GAA4467794.1"/>
    </source>
</evidence>
<evidence type="ECO:0000256" key="6">
    <source>
        <dbReference type="ARBA" id="ARBA00032162"/>
    </source>
</evidence>
<organism evidence="9 10">
    <name type="scientific">Novipirellula rosea</name>
    <dbReference type="NCBI Taxonomy" id="1031540"/>
    <lineage>
        <taxon>Bacteria</taxon>
        <taxon>Pseudomonadati</taxon>
        <taxon>Planctomycetota</taxon>
        <taxon>Planctomycetia</taxon>
        <taxon>Pirellulales</taxon>
        <taxon>Pirellulaceae</taxon>
        <taxon>Novipirellula</taxon>
    </lineage>
</organism>
<comment type="cofactor">
    <cofactor evidence="2">
        <name>Mg(2+)</name>
        <dbReference type="ChEBI" id="CHEBI:18420"/>
    </cofactor>
</comment>
<name>A0ABP8NMH7_9BACT</name>
<evidence type="ECO:0000256" key="5">
    <source>
        <dbReference type="ARBA" id="ARBA00022801"/>
    </source>
</evidence>
<reference evidence="10" key="1">
    <citation type="journal article" date="2019" name="Int. J. Syst. Evol. Microbiol.">
        <title>The Global Catalogue of Microorganisms (GCM) 10K type strain sequencing project: providing services to taxonomists for standard genome sequencing and annotation.</title>
        <authorList>
            <consortium name="The Broad Institute Genomics Platform"/>
            <consortium name="The Broad Institute Genome Sequencing Center for Infectious Disease"/>
            <person name="Wu L."/>
            <person name="Ma J."/>
        </authorList>
    </citation>
    <scope>NUCLEOTIDE SEQUENCE [LARGE SCALE GENOMIC DNA]</scope>
    <source>
        <strain evidence="10">JCM 17759</strain>
    </source>
</reference>
<proteinExistence type="inferred from homology"/>
<dbReference type="Proteomes" id="UP001500840">
    <property type="component" value="Unassembled WGS sequence"/>
</dbReference>
<dbReference type="InterPro" id="IPR020084">
    <property type="entry name" value="NUDIX_hydrolase_CS"/>
</dbReference>
<dbReference type="EMBL" id="BAABGA010000090">
    <property type="protein sequence ID" value="GAA4467794.1"/>
    <property type="molecule type" value="Genomic_DNA"/>
</dbReference>
<protein>
    <recommendedName>
        <fullName evidence="4">GDP-mannose pyrophosphatase</fullName>
    </recommendedName>
    <alternativeName>
        <fullName evidence="6">GDP-mannose hydrolase</fullName>
    </alternativeName>
    <alternativeName>
        <fullName evidence="7">GDPMK</fullName>
    </alternativeName>
</protein>
<evidence type="ECO:0000256" key="4">
    <source>
        <dbReference type="ARBA" id="ARBA00016377"/>
    </source>
</evidence>
<dbReference type="PANTHER" id="PTHR11839:SF18">
    <property type="entry name" value="NUDIX HYDROLASE DOMAIN-CONTAINING PROTEIN"/>
    <property type="match status" value="1"/>
</dbReference>
<dbReference type="SUPFAM" id="SSF55811">
    <property type="entry name" value="Nudix"/>
    <property type="match status" value="1"/>
</dbReference>
<dbReference type="RefSeq" id="WP_345327199.1">
    <property type="nucleotide sequence ID" value="NZ_BAABGA010000090.1"/>
</dbReference>
<comment type="caution">
    <text evidence="9">The sequence shown here is derived from an EMBL/GenBank/DDBJ whole genome shotgun (WGS) entry which is preliminary data.</text>
</comment>
<evidence type="ECO:0000256" key="2">
    <source>
        <dbReference type="ARBA" id="ARBA00001946"/>
    </source>
</evidence>
<dbReference type="Gene3D" id="3.90.79.10">
    <property type="entry name" value="Nucleoside Triphosphate Pyrophosphohydrolase"/>
    <property type="match status" value="1"/>
</dbReference>
<evidence type="ECO:0000256" key="7">
    <source>
        <dbReference type="ARBA" id="ARBA00032272"/>
    </source>
</evidence>
<evidence type="ECO:0000256" key="1">
    <source>
        <dbReference type="ARBA" id="ARBA00000847"/>
    </source>
</evidence>
<keyword evidence="5 9" id="KW-0378">Hydrolase</keyword>
<comment type="catalytic activity">
    <reaction evidence="1">
        <text>GDP-alpha-D-mannose + H2O = alpha-D-mannose 1-phosphate + GMP + 2 H(+)</text>
        <dbReference type="Rhea" id="RHEA:27978"/>
        <dbReference type="ChEBI" id="CHEBI:15377"/>
        <dbReference type="ChEBI" id="CHEBI:15378"/>
        <dbReference type="ChEBI" id="CHEBI:57527"/>
        <dbReference type="ChEBI" id="CHEBI:58115"/>
        <dbReference type="ChEBI" id="CHEBI:58409"/>
    </reaction>
</comment>
<evidence type="ECO:0000256" key="3">
    <source>
        <dbReference type="ARBA" id="ARBA00007275"/>
    </source>
</evidence>
<dbReference type="CDD" id="cd03424">
    <property type="entry name" value="NUDIX_ADPRase_Nudt5_UGPPase_Nudt14"/>
    <property type="match status" value="1"/>
</dbReference>
<dbReference type="GO" id="GO:0016787">
    <property type="term" value="F:hydrolase activity"/>
    <property type="evidence" value="ECO:0007669"/>
    <property type="project" value="UniProtKB-KW"/>
</dbReference>
<feature type="domain" description="Nudix hydrolase" evidence="8">
    <location>
        <begin position="40"/>
        <end position="169"/>
    </location>
</feature>
<dbReference type="InterPro" id="IPR000086">
    <property type="entry name" value="NUDIX_hydrolase_dom"/>
</dbReference>
<keyword evidence="10" id="KW-1185">Reference proteome</keyword>
<evidence type="ECO:0000313" key="10">
    <source>
        <dbReference type="Proteomes" id="UP001500840"/>
    </source>
</evidence>
<comment type="similarity">
    <text evidence="3">Belongs to the Nudix hydrolase family. NudK subfamily.</text>
</comment>
<dbReference type="PROSITE" id="PS00893">
    <property type="entry name" value="NUDIX_BOX"/>
    <property type="match status" value="1"/>
</dbReference>